<proteinExistence type="predicted"/>
<dbReference type="EMBL" id="JAJVCY010000007">
    <property type="protein sequence ID" value="MCV3287870.1"/>
    <property type="molecule type" value="Genomic_DNA"/>
</dbReference>
<sequence>MEVSEFSNFKKQFITNDSTMGIIEILTFKSLFIEMYFDEHKLSSGTAFLSANDRESHCALITNRHNITGRNQETGECLSNMCATPNNIVIHFHKNNSIGEWLKVKLPLYREDETPYWIEDPILGAKADVVALNLDWGSDVSKVPFYIKTNLDRDDLYVGPGDTVSVIGFPFGVSSFGKFPIWATGFLAQELLLMTDDNPVFLIDCRARQGQSGSPVVAYRAGGYRQYRDGTISSVMSATPKWEFLGIYSGRVNNESDLGRVWHVSVIDRVLNAAEEDYKKRRNNNKSAS</sequence>
<dbReference type="SUPFAM" id="SSF50494">
    <property type="entry name" value="Trypsin-like serine proteases"/>
    <property type="match status" value="1"/>
</dbReference>
<accession>A0AAW5RGP7</accession>
<name>A0AAW5RGP7_AERME</name>
<dbReference type="Proteomes" id="UP001208651">
    <property type="component" value="Unassembled WGS sequence"/>
</dbReference>
<reference evidence="1" key="1">
    <citation type="submission" date="2022-01" db="EMBL/GenBank/DDBJ databases">
        <title>Comparison of Fish pathogen Aeromonas spp.</title>
        <authorList>
            <person name="Dubey S."/>
            <person name="Sorum H."/>
            <person name="Munangandu H.M."/>
        </authorList>
    </citation>
    <scope>NUCLEOTIDE SEQUENCE</scope>
    <source>
        <strain evidence="1">SD/21-15</strain>
    </source>
</reference>
<organism evidence="1 2">
    <name type="scientific">Aeromonas media</name>
    <dbReference type="NCBI Taxonomy" id="651"/>
    <lineage>
        <taxon>Bacteria</taxon>
        <taxon>Pseudomonadati</taxon>
        <taxon>Pseudomonadota</taxon>
        <taxon>Gammaproteobacteria</taxon>
        <taxon>Aeromonadales</taxon>
        <taxon>Aeromonadaceae</taxon>
        <taxon>Aeromonas</taxon>
    </lineage>
</organism>
<dbReference type="GO" id="GO:0006508">
    <property type="term" value="P:proteolysis"/>
    <property type="evidence" value="ECO:0007669"/>
    <property type="project" value="UniProtKB-KW"/>
</dbReference>
<dbReference type="RefSeq" id="WP_263684734.1">
    <property type="nucleotide sequence ID" value="NZ_CP137009.1"/>
</dbReference>
<comment type="caution">
    <text evidence="1">The sequence shown here is derived from an EMBL/GenBank/DDBJ whole genome shotgun (WGS) entry which is preliminary data.</text>
</comment>
<dbReference type="InterPro" id="IPR009003">
    <property type="entry name" value="Peptidase_S1_PA"/>
</dbReference>
<evidence type="ECO:0000313" key="1">
    <source>
        <dbReference type="EMBL" id="MCV3287870.1"/>
    </source>
</evidence>
<dbReference type="GO" id="GO:0008233">
    <property type="term" value="F:peptidase activity"/>
    <property type="evidence" value="ECO:0007669"/>
    <property type="project" value="UniProtKB-KW"/>
</dbReference>
<evidence type="ECO:0000313" key="2">
    <source>
        <dbReference type="Proteomes" id="UP001208651"/>
    </source>
</evidence>
<gene>
    <name evidence="1" type="ORF">LZT28_06330</name>
</gene>
<protein>
    <submittedName>
        <fullName evidence="1">Serine protease</fullName>
    </submittedName>
</protein>
<keyword evidence="1" id="KW-0645">Protease</keyword>
<keyword evidence="1" id="KW-0378">Hydrolase</keyword>
<dbReference type="AlphaFoldDB" id="A0AAW5RGP7"/>